<dbReference type="CDD" id="cd04730">
    <property type="entry name" value="NPD_like"/>
    <property type="match status" value="1"/>
</dbReference>
<dbReference type="RefSeq" id="WP_126005287.1">
    <property type="nucleotide sequence ID" value="NZ_QQYZ01000020.1"/>
</dbReference>
<evidence type="ECO:0000313" key="6">
    <source>
        <dbReference type="EMBL" id="RSY79331.1"/>
    </source>
</evidence>
<dbReference type="AlphaFoldDB" id="A0A430FZY1"/>
<organism evidence="6 7">
    <name type="scientific">Sphingomonas koreensis</name>
    <dbReference type="NCBI Taxonomy" id="93064"/>
    <lineage>
        <taxon>Bacteria</taxon>
        <taxon>Pseudomonadati</taxon>
        <taxon>Pseudomonadota</taxon>
        <taxon>Alphaproteobacteria</taxon>
        <taxon>Sphingomonadales</taxon>
        <taxon>Sphingomonadaceae</taxon>
        <taxon>Sphingomonas</taxon>
    </lineage>
</organism>
<gene>
    <name evidence="6" type="ORF">DAH66_17325</name>
</gene>
<dbReference type="InterPro" id="IPR004136">
    <property type="entry name" value="NMO"/>
</dbReference>
<dbReference type="SUPFAM" id="SSF51412">
    <property type="entry name" value="Inosine monophosphate dehydrogenase (IMPDH)"/>
    <property type="match status" value="1"/>
</dbReference>
<protein>
    <submittedName>
        <fullName evidence="6">Nitronate monooxygenase</fullName>
    </submittedName>
</protein>
<evidence type="ECO:0000256" key="1">
    <source>
        <dbReference type="ARBA" id="ARBA00009881"/>
    </source>
</evidence>
<reference evidence="6 7" key="1">
    <citation type="submission" date="2018-07" db="EMBL/GenBank/DDBJ databases">
        <title>Genomic and Epidemiologic Investigation of an Indolent Hospital Outbreak.</title>
        <authorList>
            <person name="Johnson R.C."/>
            <person name="Deming C."/>
            <person name="Conlan S."/>
            <person name="Zellmer C.J."/>
            <person name="Michelin A.V."/>
            <person name="Lee-Lin S."/>
            <person name="Thomas P.J."/>
            <person name="Park M."/>
            <person name="Weingarten R.A."/>
            <person name="Less J."/>
            <person name="Dekker J.P."/>
            <person name="Frank K.M."/>
            <person name="Musser K.A."/>
            <person name="Mcquiston J.R."/>
            <person name="Henderson D.K."/>
            <person name="Lau A.F."/>
            <person name="Palmore T.N."/>
            <person name="Segre J.A."/>
        </authorList>
    </citation>
    <scope>NUCLEOTIDE SEQUENCE [LARGE SCALE GENOMIC DNA]</scope>
    <source>
        <strain evidence="6 7">SK-CDC1_0717</strain>
    </source>
</reference>
<keyword evidence="4" id="KW-0560">Oxidoreductase</keyword>
<evidence type="ECO:0000256" key="3">
    <source>
        <dbReference type="ARBA" id="ARBA00022643"/>
    </source>
</evidence>
<comment type="similarity">
    <text evidence="1">Belongs to the nitronate monooxygenase family. NMO class I subfamily.</text>
</comment>
<dbReference type="Pfam" id="PF03060">
    <property type="entry name" value="NMO"/>
    <property type="match status" value="1"/>
</dbReference>
<evidence type="ECO:0000256" key="5">
    <source>
        <dbReference type="ARBA" id="ARBA00023033"/>
    </source>
</evidence>
<comment type="caution">
    <text evidence="6">The sequence shown here is derived from an EMBL/GenBank/DDBJ whole genome shotgun (WGS) entry which is preliminary data.</text>
</comment>
<dbReference type="EMBL" id="QQYZ01000020">
    <property type="protein sequence ID" value="RSY79331.1"/>
    <property type="molecule type" value="Genomic_DNA"/>
</dbReference>
<keyword evidence="5 6" id="KW-0503">Monooxygenase</keyword>
<accession>A0A430FZY1</accession>
<keyword evidence="3" id="KW-0288">FMN</keyword>
<dbReference type="Gene3D" id="3.20.20.70">
    <property type="entry name" value="Aldolase class I"/>
    <property type="match status" value="1"/>
</dbReference>
<name>A0A430FZY1_9SPHN</name>
<sequence length="312" mass="32745">MTELAQQLRAKLRLPVMAGPMFIASTADLVIAQCNAGIIGAMPALNPRSTAALDEDIARIRENVGDRPYAINLVAHHTNDRLEADLDVVLRHKVPIVVLALAANPDLVRTLQANGALVFQDVIRNRHAVKCAEMGVDGIIAIGAGAGGHTGDLSPFALMQEIREWWDGLLILSGCIANGRSVLAAEVLGADLAYIGSPFLASSEANTQAGFKQMIVDGTAADITVTNCFTGVNANFLTPSLIENGLDPKSLKRTEGASISIAGGGSNAKAWRDIWSAGQGIGAIKAAEPAADYIDRLADEYAQARATLGLDT</sequence>
<proteinExistence type="inferred from homology"/>
<dbReference type="InterPro" id="IPR013785">
    <property type="entry name" value="Aldolase_TIM"/>
</dbReference>
<keyword evidence="2" id="KW-0285">Flavoprotein</keyword>
<dbReference type="PANTHER" id="PTHR42747:SF4">
    <property type="entry name" value="BLR1330 PROTEIN"/>
    <property type="match status" value="1"/>
</dbReference>
<evidence type="ECO:0000313" key="7">
    <source>
        <dbReference type="Proteomes" id="UP000287746"/>
    </source>
</evidence>
<dbReference type="GO" id="GO:0018580">
    <property type="term" value="F:nitronate monooxygenase activity"/>
    <property type="evidence" value="ECO:0007669"/>
    <property type="project" value="InterPro"/>
</dbReference>
<dbReference type="PANTHER" id="PTHR42747">
    <property type="entry name" value="NITRONATE MONOOXYGENASE-RELATED"/>
    <property type="match status" value="1"/>
</dbReference>
<evidence type="ECO:0000256" key="4">
    <source>
        <dbReference type="ARBA" id="ARBA00023002"/>
    </source>
</evidence>
<evidence type="ECO:0000256" key="2">
    <source>
        <dbReference type="ARBA" id="ARBA00022630"/>
    </source>
</evidence>
<dbReference type="Proteomes" id="UP000287746">
    <property type="component" value="Unassembled WGS sequence"/>
</dbReference>